<evidence type="ECO:0000313" key="1">
    <source>
        <dbReference type="EMBL" id="RJF78936.1"/>
    </source>
</evidence>
<dbReference type="OrthoDB" id="9805585at2"/>
<keyword evidence="1" id="KW-0489">Methyltransferase</keyword>
<name>A0A418VRE8_RHOPL</name>
<accession>A0A418VRE8</accession>
<dbReference type="InterPro" id="IPR029063">
    <property type="entry name" value="SAM-dependent_MTases_sf"/>
</dbReference>
<sequence>MAWLAAPRRVGAVAPSSDALAKIITRDIGETTGAVVELGPGTGAFTDMLLRRGVRQEDLTLIEYGSEFIPMLQLRFPGIRVIWMDAASIGASGVFQPGEIGAVVSGLPLLSMSPRKVMAILEGAFAVLRSGGAFYQFTYGVGCPVSRPILDRLGLKAVRVDTAILNLPPATVYRLTRRIPRPTRSIDFARESKDVSSV</sequence>
<dbReference type="SUPFAM" id="SSF53335">
    <property type="entry name" value="S-adenosyl-L-methionine-dependent methyltransferases"/>
    <property type="match status" value="1"/>
</dbReference>
<dbReference type="Proteomes" id="UP000285523">
    <property type="component" value="Unassembled WGS sequence"/>
</dbReference>
<protein>
    <submittedName>
        <fullName evidence="1">SAM-dependent methyltransferase</fullName>
    </submittedName>
</protein>
<dbReference type="GO" id="GO:0008168">
    <property type="term" value="F:methyltransferase activity"/>
    <property type="evidence" value="ECO:0007669"/>
    <property type="project" value="UniProtKB-KW"/>
</dbReference>
<evidence type="ECO:0000313" key="2">
    <source>
        <dbReference type="Proteomes" id="UP000285523"/>
    </source>
</evidence>
<gene>
    <name evidence="1" type="ORF">D4Q52_00420</name>
</gene>
<dbReference type="Gene3D" id="3.40.50.150">
    <property type="entry name" value="Vaccinia Virus protein VP39"/>
    <property type="match status" value="1"/>
</dbReference>
<organism evidence="1 2">
    <name type="scientific">Rhodopseudomonas palustris</name>
    <dbReference type="NCBI Taxonomy" id="1076"/>
    <lineage>
        <taxon>Bacteria</taxon>
        <taxon>Pseudomonadati</taxon>
        <taxon>Pseudomonadota</taxon>
        <taxon>Alphaproteobacteria</taxon>
        <taxon>Hyphomicrobiales</taxon>
        <taxon>Nitrobacteraceae</taxon>
        <taxon>Rhodopseudomonas</taxon>
    </lineage>
</organism>
<proteinExistence type="predicted"/>
<keyword evidence="1" id="KW-0808">Transferase</keyword>
<comment type="caution">
    <text evidence="1">The sequence shown here is derived from an EMBL/GenBank/DDBJ whole genome shotgun (WGS) entry which is preliminary data.</text>
</comment>
<dbReference type="FunFam" id="3.40.50.150:FF:000346">
    <property type="entry name" value="Phospholipid N-methyltransferase"/>
    <property type="match status" value="1"/>
</dbReference>
<dbReference type="GO" id="GO:0032259">
    <property type="term" value="P:methylation"/>
    <property type="evidence" value="ECO:0007669"/>
    <property type="project" value="UniProtKB-KW"/>
</dbReference>
<reference evidence="1 2" key="1">
    <citation type="submission" date="2018-09" db="EMBL/GenBank/DDBJ databases">
        <title>Draft genome sequence of Rhodopseudomonas palustris 2.1.18.</title>
        <authorList>
            <person name="Robertson S.L."/>
            <person name="Meyer T.E."/>
            <person name="Kyndt J.A."/>
        </authorList>
    </citation>
    <scope>NUCLEOTIDE SEQUENCE [LARGE SCALE GENOMIC DNA]</scope>
    <source>
        <strain evidence="1 2">2.1.18</strain>
    </source>
</reference>
<dbReference type="AlphaFoldDB" id="A0A418VRE8"/>
<dbReference type="EMBL" id="QYYD01000001">
    <property type="protein sequence ID" value="RJF78936.1"/>
    <property type="molecule type" value="Genomic_DNA"/>
</dbReference>